<dbReference type="EMBL" id="OY882867">
    <property type="protein sequence ID" value="CAK6434137.1"/>
    <property type="molecule type" value="Genomic_DNA"/>
</dbReference>
<feature type="compositionally biased region" description="Pro residues" evidence="1">
    <location>
        <begin position="279"/>
        <end position="293"/>
    </location>
</feature>
<gene>
    <name evidence="2" type="ORF">MPIPNATIZW_LOCUS2443</name>
</gene>
<feature type="compositionally biased region" description="Basic and acidic residues" evidence="1">
    <location>
        <begin position="141"/>
        <end position="153"/>
    </location>
</feature>
<organism evidence="2 3">
    <name type="scientific">Pipistrellus nathusii</name>
    <name type="common">Nathusius' pipistrelle</name>
    <dbReference type="NCBI Taxonomy" id="59473"/>
    <lineage>
        <taxon>Eukaryota</taxon>
        <taxon>Metazoa</taxon>
        <taxon>Chordata</taxon>
        <taxon>Craniata</taxon>
        <taxon>Vertebrata</taxon>
        <taxon>Euteleostomi</taxon>
        <taxon>Mammalia</taxon>
        <taxon>Eutheria</taxon>
        <taxon>Laurasiatheria</taxon>
        <taxon>Chiroptera</taxon>
        <taxon>Yangochiroptera</taxon>
        <taxon>Vespertilionidae</taxon>
        <taxon>Pipistrellus</taxon>
    </lineage>
</organism>
<feature type="region of interest" description="Disordered" evidence="1">
    <location>
        <begin position="346"/>
        <end position="406"/>
    </location>
</feature>
<evidence type="ECO:0000313" key="3">
    <source>
        <dbReference type="Proteomes" id="UP001314169"/>
    </source>
</evidence>
<reference evidence="2" key="1">
    <citation type="submission" date="2023-12" db="EMBL/GenBank/DDBJ databases">
        <authorList>
            <person name="Brown T."/>
        </authorList>
    </citation>
    <scope>NUCLEOTIDE SEQUENCE</scope>
</reference>
<feature type="compositionally biased region" description="Pro residues" evidence="1">
    <location>
        <begin position="260"/>
        <end position="270"/>
    </location>
</feature>
<accession>A0ABN9ZD36</accession>
<feature type="compositionally biased region" description="Low complexity" evidence="1">
    <location>
        <begin position="193"/>
        <end position="218"/>
    </location>
</feature>
<evidence type="ECO:0000313" key="2">
    <source>
        <dbReference type="EMBL" id="CAK6434137.1"/>
    </source>
</evidence>
<feature type="compositionally biased region" description="Pro residues" evidence="1">
    <location>
        <begin position="300"/>
        <end position="309"/>
    </location>
</feature>
<feature type="compositionally biased region" description="Pro residues" evidence="1">
    <location>
        <begin position="219"/>
        <end position="241"/>
    </location>
</feature>
<dbReference type="Proteomes" id="UP001314169">
    <property type="component" value="Chromosome 10"/>
</dbReference>
<feature type="region of interest" description="Disordered" evidence="1">
    <location>
        <begin position="17"/>
        <end position="309"/>
    </location>
</feature>
<sequence>MGNLLSRFLSLTRRRRALPGARRPGALPGRRGAAPPGRAHPAASAPALGSGLWLRSRGPAPAASGHPAGRRPGPLPQARRFPLGVLPLVRWEDPPPKPRLRFRNPRTVYIPPPDGRLAPRGQAGRAVRPRPARAIPPPCPQDKEVKVREEPPEGRAQLPDHQVQREDRGGQASPYSAGDAPLTPRPPETTGVLPPGGSSPGPLGLGAQRPQGSWSGGAPPSPGPRSPGGPAGDAPPAPQASPSPGCLLQPQGPAEGVPRADPPPRGPAAPPLCGEMEAPEPPRSSPPPAPAPRKPCKRTLPPPLQLPLPLPLQLQLPRLRWDRGELPPPPKLPCLAGDSILGADTEARTAWGATQSASASPPPGSAMADPLPWAPHTGQVAAPITAGGDEGSTPQPTSTSDDEDIEMDTTPICYACTITTYPDSSLRFLPVYQIQYNAIPPPAHWP</sequence>
<keyword evidence="3" id="KW-1185">Reference proteome</keyword>
<evidence type="ECO:0008006" key="4">
    <source>
        <dbReference type="Google" id="ProtNLM"/>
    </source>
</evidence>
<protein>
    <recommendedName>
        <fullName evidence="4">Basic proline-rich protein-like</fullName>
    </recommendedName>
</protein>
<evidence type="ECO:0000256" key="1">
    <source>
        <dbReference type="SAM" id="MobiDB-lite"/>
    </source>
</evidence>
<name>A0ABN9ZD36_PIPNA</name>
<feature type="compositionally biased region" description="Low complexity" evidence="1">
    <location>
        <begin position="18"/>
        <end position="72"/>
    </location>
</feature>
<proteinExistence type="predicted"/>